<proteinExistence type="predicted"/>
<evidence type="ECO:0000313" key="2">
    <source>
        <dbReference type="Proteomes" id="UP001465755"/>
    </source>
</evidence>
<dbReference type="Proteomes" id="UP001465755">
    <property type="component" value="Unassembled WGS sequence"/>
</dbReference>
<sequence length="90" mass="10024">MVLSTVGKGLELLEDNLQQTLPQSDASPKLLSQLTSSASQVSAGCTDQLFEGLRLQQRSFSRQSGRTVRRLCRIVNVWLFWELYLIAPAA</sequence>
<reference evidence="1 2" key="1">
    <citation type="journal article" date="2024" name="Nat. Commun.">
        <title>Phylogenomics reveals the evolutionary origins of lichenization in chlorophyte algae.</title>
        <authorList>
            <person name="Puginier C."/>
            <person name="Libourel C."/>
            <person name="Otte J."/>
            <person name="Skaloud P."/>
            <person name="Haon M."/>
            <person name="Grisel S."/>
            <person name="Petersen M."/>
            <person name="Berrin J.G."/>
            <person name="Delaux P.M."/>
            <person name="Dal Grande F."/>
            <person name="Keller J."/>
        </authorList>
    </citation>
    <scope>NUCLEOTIDE SEQUENCE [LARGE SCALE GENOMIC DNA]</scope>
    <source>
        <strain evidence="1 2">SAG 2036</strain>
    </source>
</reference>
<evidence type="ECO:0000313" key="1">
    <source>
        <dbReference type="EMBL" id="KAK9807295.1"/>
    </source>
</evidence>
<dbReference type="EMBL" id="JALJOQ010000032">
    <property type="protein sequence ID" value="KAK9807295.1"/>
    <property type="molecule type" value="Genomic_DNA"/>
</dbReference>
<organism evidence="1 2">
    <name type="scientific">Symbiochloris irregularis</name>
    <dbReference type="NCBI Taxonomy" id="706552"/>
    <lineage>
        <taxon>Eukaryota</taxon>
        <taxon>Viridiplantae</taxon>
        <taxon>Chlorophyta</taxon>
        <taxon>core chlorophytes</taxon>
        <taxon>Trebouxiophyceae</taxon>
        <taxon>Trebouxiales</taxon>
        <taxon>Trebouxiaceae</taxon>
        <taxon>Symbiochloris</taxon>
    </lineage>
</organism>
<gene>
    <name evidence="1" type="ORF">WJX73_009329</name>
</gene>
<accession>A0AAW1PBT8</accession>
<keyword evidence="2" id="KW-1185">Reference proteome</keyword>
<protein>
    <submittedName>
        <fullName evidence="1">Uncharacterized protein</fullName>
    </submittedName>
</protein>
<dbReference type="AlphaFoldDB" id="A0AAW1PBT8"/>
<comment type="caution">
    <text evidence="1">The sequence shown here is derived from an EMBL/GenBank/DDBJ whole genome shotgun (WGS) entry which is preliminary data.</text>
</comment>
<name>A0AAW1PBT8_9CHLO</name>